<sequence>MAVSLVYAIALFLGFVQLSFAQFPLVGKCPDVKVQEDFDLSRFSGQWYEIERTMSFLETLSQCTAVNYTDSGYGDGSVEVVSEGRGPVLKIKRHVRLIAKVPSKDEPAKWRLRLSDLQLKAHYWILNTDYDNYAIIWACNQVGVGILYARAENMWIIARERTLPEETLEKIHARIDTLYKDIKAKSLLKKVNQNNCDD</sequence>
<feature type="domain" description="Lipocalin/cytosolic fatty-acid binding" evidence="5">
    <location>
        <begin position="38"/>
        <end position="176"/>
    </location>
</feature>
<reference evidence="6 7" key="1">
    <citation type="journal article" date="2022" name="Nat. Ecol. Evol.">
        <title>A masculinizing supergene underlies an exaggerated male reproductive morph in a spider.</title>
        <authorList>
            <person name="Hendrickx F."/>
            <person name="De Corte Z."/>
            <person name="Sonet G."/>
            <person name="Van Belleghem S.M."/>
            <person name="Kostlbacher S."/>
            <person name="Vangestel C."/>
        </authorList>
    </citation>
    <scope>NUCLEOTIDE SEQUENCE [LARGE SCALE GENOMIC DNA]</scope>
    <source>
        <strain evidence="6">W744_W776</strain>
    </source>
</reference>
<accession>A0AAV6VCM8</accession>
<evidence type="ECO:0000313" key="6">
    <source>
        <dbReference type="EMBL" id="KAG8193730.1"/>
    </source>
</evidence>
<protein>
    <recommendedName>
        <fullName evidence="5">Lipocalin/cytosolic fatty-acid binding domain-containing protein</fullName>
    </recommendedName>
</protein>
<dbReference type="SUPFAM" id="SSF50814">
    <property type="entry name" value="Lipocalins"/>
    <property type="match status" value="1"/>
</dbReference>
<dbReference type="PRINTS" id="PR01273">
    <property type="entry name" value="INVTBRTCOLOR"/>
</dbReference>
<comment type="caution">
    <text evidence="6">The sequence shown here is derived from an EMBL/GenBank/DDBJ whole genome shotgun (WGS) entry which is preliminary data.</text>
</comment>
<dbReference type="Pfam" id="PF08212">
    <property type="entry name" value="Lipocalin_2"/>
    <property type="match status" value="1"/>
</dbReference>
<feature type="chain" id="PRO_5043115894" description="Lipocalin/cytosolic fatty-acid binding domain-containing protein" evidence="3">
    <location>
        <begin position="22"/>
        <end position="198"/>
    </location>
</feature>
<feature type="signal peptide" evidence="3">
    <location>
        <begin position="1"/>
        <end position="21"/>
    </location>
</feature>
<evidence type="ECO:0000313" key="7">
    <source>
        <dbReference type="Proteomes" id="UP000827092"/>
    </source>
</evidence>
<dbReference type="GO" id="GO:0000302">
    <property type="term" value="P:response to reactive oxygen species"/>
    <property type="evidence" value="ECO:0007669"/>
    <property type="project" value="TreeGrafter"/>
</dbReference>
<dbReference type="PROSITE" id="PS00213">
    <property type="entry name" value="LIPOCALIN"/>
    <property type="match status" value="1"/>
</dbReference>
<evidence type="ECO:0000256" key="4">
    <source>
        <dbReference type="PIRSR" id="PIRSR036893-51"/>
    </source>
</evidence>
<dbReference type="GO" id="GO:0005737">
    <property type="term" value="C:cytoplasm"/>
    <property type="evidence" value="ECO:0007669"/>
    <property type="project" value="TreeGrafter"/>
</dbReference>
<keyword evidence="3" id="KW-0732">Signal</keyword>
<dbReference type="InterPro" id="IPR012674">
    <property type="entry name" value="Calycin"/>
</dbReference>
<dbReference type="PANTHER" id="PTHR10612">
    <property type="entry name" value="APOLIPOPROTEIN D"/>
    <property type="match status" value="1"/>
</dbReference>
<dbReference type="InterPro" id="IPR003057">
    <property type="entry name" value="Invtbrt_color"/>
</dbReference>
<keyword evidence="2" id="KW-1015">Disulfide bond</keyword>
<feature type="binding site" evidence="4">
    <location>
        <position position="118"/>
    </location>
    <ligand>
        <name>substrate</name>
    </ligand>
</feature>
<dbReference type="InterPro" id="IPR022272">
    <property type="entry name" value="Lipocalin_CS"/>
</dbReference>
<dbReference type="EMBL" id="JAFNEN010000115">
    <property type="protein sequence ID" value="KAG8193730.1"/>
    <property type="molecule type" value="Genomic_DNA"/>
</dbReference>
<dbReference type="GO" id="GO:0031409">
    <property type="term" value="F:pigment binding"/>
    <property type="evidence" value="ECO:0007669"/>
    <property type="project" value="InterPro"/>
</dbReference>
<dbReference type="PIRSF" id="PIRSF036893">
    <property type="entry name" value="Lipocalin_ApoD"/>
    <property type="match status" value="1"/>
</dbReference>
<name>A0AAV6VCM8_9ARAC</name>
<evidence type="ECO:0000256" key="1">
    <source>
        <dbReference type="ARBA" id="ARBA00006889"/>
    </source>
</evidence>
<proteinExistence type="inferred from homology"/>
<dbReference type="AlphaFoldDB" id="A0AAV6VCM8"/>
<evidence type="ECO:0000256" key="3">
    <source>
        <dbReference type="PIRNR" id="PIRNR036893"/>
    </source>
</evidence>
<gene>
    <name evidence="6" type="ORF">JTE90_005028</name>
</gene>
<dbReference type="InterPro" id="IPR022271">
    <property type="entry name" value="Lipocalin_ApoD"/>
</dbReference>
<dbReference type="GO" id="GO:0006629">
    <property type="term" value="P:lipid metabolic process"/>
    <property type="evidence" value="ECO:0007669"/>
    <property type="project" value="TreeGrafter"/>
</dbReference>
<dbReference type="Proteomes" id="UP000827092">
    <property type="component" value="Unassembled WGS sequence"/>
</dbReference>
<dbReference type="PRINTS" id="PR00179">
    <property type="entry name" value="LIPOCALIN"/>
</dbReference>
<comment type="similarity">
    <text evidence="1 3">Belongs to the calycin superfamily. Lipocalin family.</text>
</comment>
<dbReference type="InterPro" id="IPR000566">
    <property type="entry name" value="Lipocln_cytosolic_FA-bd_dom"/>
</dbReference>
<keyword evidence="7" id="KW-1185">Reference proteome</keyword>
<dbReference type="Gene3D" id="2.40.128.20">
    <property type="match status" value="1"/>
</dbReference>
<organism evidence="6 7">
    <name type="scientific">Oedothorax gibbosus</name>
    <dbReference type="NCBI Taxonomy" id="931172"/>
    <lineage>
        <taxon>Eukaryota</taxon>
        <taxon>Metazoa</taxon>
        <taxon>Ecdysozoa</taxon>
        <taxon>Arthropoda</taxon>
        <taxon>Chelicerata</taxon>
        <taxon>Arachnida</taxon>
        <taxon>Araneae</taxon>
        <taxon>Araneomorphae</taxon>
        <taxon>Entelegynae</taxon>
        <taxon>Araneoidea</taxon>
        <taxon>Linyphiidae</taxon>
        <taxon>Erigoninae</taxon>
        <taxon>Oedothorax</taxon>
    </lineage>
</organism>
<evidence type="ECO:0000256" key="2">
    <source>
        <dbReference type="ARBA" id="ARBA00023157"/>
    </source>
</evidence>
<evidence type="ECO:0000259" key="5">
    <source>
        <dbReference type="Pfam" id="PF08212"/>
    </source>
</evidence>
<dbReference type="PANTHER" id="PTHR10612:SF34">
    <property type="entry name" value="APOLIPOPROTEIN D"/>
    <property type="match status" value="1"/>
</dbReference>